<reference evidence="2 3" key="1">
    <citation type="journal article" date="2024" name="BMC Genomics">
        <title>De novo assembly and annotation of Popillia japonica's genome with initial clues to its potential as an invasive pest.</title>
        <authorList>
            <person name="Cucini C."/>
            <person name="Boschi S."/>
            <person name="Funari R."/>
            <person name="Cardaioli E."/>
            <person name="Iannotti N."/>
            <person name="Marturano G."/>
            <person name="Paoli F."/>
            <person name="Bruttini M."/>
            <person name="Carapelli A."/>
            <person name="Frati F."/>
            <person name="Nardi F."/>
        </authorList>
    </citation>
    <scope>NUCLEOTIDE SEQUENCE [LARGE SCALE GENOMIC DNA]</scope>
    <source>
        <strain evidence="2">DMR45628</strain>
    </source>
</reference>
<dbReference type="EMBL" id="JASPKY010000229">
    <property type="protein sequence ID" value="KAK9718324.1"/>
    <property type="molecule type" value="Genomic_DNA"/>
</dbReference>
<feature type="compositionally biased region" description="Basic residues" evidence="1">
    <location>
        <begin position="63"/>
        <end position="74"/>
    </location>
</feature>
<sequence length="142" mass="15970">MVQLLSDTEFEETFSSFLPEKSYGAIPGTSIIKRGHTPQTHKRVSWFSPGVHSSPTKSTSIIKRGHTPQTHKRVSWFSPGVHSSPTKSEKPKAQNLSKISETPRQVQPSFLEDEYIGEYLPETPVAPKDDEDESLGEFEDDR</sequence>
<feature type="compositionally biased region" description="Basic residues" evidence="1">
    <location>
        <begin position="33"/>
        <end position="44"/>
    </location>
</feature>
<evidence type="ECO:0000313" key="3">
    <source>
        <dbReference type="Proteomes" id="UP001458880"/>
    </source>
</evidence>
<feature type="compositionally biased region" description="Polar residues" evidence="1">
    <location>
        <begin position="51"/>
        <end position="61"/>
    </location>
</feature>
<feature type="region of interest" description="Disordered" evidence="1">
    <location>
        <begin position="33"/>
        <end position="142"/>
    </location>
</feature>
<gene>
    <name evidence="2" type="ORF">QE152_g23231</name>
</gene>
<organism evidence="2 3">
    <name type="scientific">Popillia japonica</name>
    <name type="common">Japanese beetle</name>
    <dbReference type="NCBI Taxonomy" id="7064"/>
    <lineage>
        <taxon>Eukaryota</taxon>
        <taxon>Metazoa</taxon>
        <taxon>Ecdysozoa</taxon>
        <taxon>Arthropoda</taxon>
        <taxon>Hexapoda</taxon>
        <taxon>Insecta</taxon>
        <taxon>Pterygota</taxon>
        <taxon>Neoptera</taxon>
        <taxon>Endopterygota</taxon>
        <taxon>Coleoptera</taxon>
        <taxon>Polyphaga</taxon>
        <taxon>Scarabaeiformia</taxon>
        <taxon>Scarabaeidae</taxon>
        <taxon>Rutelinae</taxon>
        <taxon>Popillia</taxon>
    </lineage>
</organism>
<evidence type="ECO:0000313" key="2">
    <source>
        <dbReference type="EMBL" id="KAK9718324.1"/>
    </source>
</evidence>
<feature type="compositionally biased region" description="Acidic residues" evidence="1">
    <location>
        <begin position="129"/>
        <end position="142"/>
    </location>
</feature>
<feature type="compositionally biased region" description="Polar residues" evidence="1">
    <location>
        <begin position="94"/>
        <end position="108"/>
    </location>
</feature>
<proteinExistence type="predicted"/>
<dbReference type="AlphaFoldDB" id="A0AAW1KG98"/>
<comment type="caution">
    <text evidence="2">The sequence shown here is derived from an EMBL/GenBank/DDBJ whole genome shotgun (WGS) entry which is preliminary data.</text>
</comment>
<keyword evidence="3" id="KW-1185">Reference proteome</keyword>
<evidence type="ECO:0000256" key="1">
    <source>
        <dbReference type="SAM" id="MobiDB-lite"/>
    </source>
</evidence>
<accession>A0AAW1KG98</accession>
<name>A0AAW1KG98_POPJA</name>
<dbReference type="Proteomes" id="UP001458880">
    <property type="component" value="Unassembled WGS sequence"/>
</dbReference>
<protein>
    <submittedName>
        <fullName evidence="2">Uncharacterized protein</fullName>
    </submittedName>
</protein>